<keyword evidence="3" id="KW-1185">Reference proteome</keyword>
<proteinExistence type="predicted"/>
<accession>A0A9N7TNV8</accession>
<sequence>MRGGREGRGEEVFGAEGGGGVVRGGRRGVRGGKRRRDGKRGEEEVGIGGRGEGRSPSSLCDSAAWILGVVSCLGEPQAMLKKPDRLLCLEYRTRWYLSDSLRVAGDQWKLGDAAEQSLKISSGGLITTNFLWPNNSHSQV</sequence>
<protein>
    <submittedName>
        <fullName evidence="2">Uncharacterized protein</fullName>
    </submittedName>
</protein>
<evidence type="ECO:0000313" key="2">
    <source>
        <dbReference type="EMBL" id="CAB1415689.1"/>
    </source>
</evidence>
<feature type="region of interest" description="Disordered" evidence="1">
    <location>
        <begin position="1"/>
        <end position="57"/>
    </location>
</feature>
<feature type="compositionally biased region" description="Basic and acidic residues" evidence="1">
    <location>
        <begin position="1"/>
        <end position="11"/>
    </location>
</feature>
<name>A0A9N7TNV8_PLEPL</name>
<evidence type="ECO:0000256" key="1">
    <source>
        <dbReference type="SAM" id="MobiDB-lite"/>
    </source>
</evidence>
<evidence type="ECO:0000313" key="3">
    <source>
        <dbReference type="Proteomes" id="UP001153269"/>
    </source>
</evidence>
<dbReference type="AlphaFoldDB" id="A0A9N7TNV8"/>
<feature type="compositionally biased region" description="Basic residues" evidence="1">
    <location>
        <begin position="24"/>
        <end position="38"/>
    </location>
</feature>
<dbReference type="Proteomes" id="UP001153269">
    <property type="component" value="Unassembled WGS sequence"/>
</dbReference>
<gene>
    <name evidence="2" type="ORF">PLEPLA_LOCUS3407</name>
</gene>
<comment type="caution">
    <text evidence="2">The sequence shown here is derived from an EMBL/GenBank/DDBJ whole genome shotgun (WGS) entry which is preliminary data.</text>
</comment>
<organism evidence="2 3">
    <name type="scientific">Pleuronectes platessa</name>
    <name type="common">European plaice</name>
    <dbReference type="NCBI Taxonomy" id="8262"/>
    <lineage>
        <taxon>Eukaryota</taxon>
        <taxon>Metazoa</taxon>
        <taxon>Chordata</taxon>
        <taxon>Craniata</taxon>
        <taxon>Vertebrata</taxon>
        <taxon>Euteleostomi</taxon>
        <taxon>Actinopterygii</taxon>
        <taxon>Neopterygii</taxon>
        <taxon>Teleostei</taxon>
        <taxon>Neoteleostei</taxon>
        <taxon>Acanthomorphata</taxon>
        <taxon>Carangaria</taxon>
        <taxon>Pleuronectiformes</taxon>
        <taxon>Pleuronectoidei</taxon>
        <taxon>Pleuronectidae</taxon>
        <taxon>Pleuronectes</taxon>
    </lineage>
</organism>
<dbReference type="EMBL" id="CADEAL010000169">
    <property type="protein sequence ID" value="CAB1415689.1"/>
    <property type="molecule type" value="Genomic_DNA"/>
</dbReference>
<reference evidence="2" key="1">
    <citation type="submission" date="2020-03" db="EMBL/GenBank/DDBJ databases">
        <authorList>
            <person name="Weist P."/>
        </authorList>
    </citation>
    <scope>NUCLEOTIDE SEQUENCE</scope>
</reference>